<evidence type="ECO:0000313" key="3">
    <source>
        <dbReference type="Proteomes" id="UP000529946"/>
    </source>
</evidence>
<dbReference type="Proteomes" id="UP000529946">
    <property type="component" value="Unassembled WGS sequence"/>
</dbReference>
<keyword evidence="1" id="KW-0732">Signal</keyword>
<feature type="chain" id="PRO_5030811451" description="Phenol degradation protein meta" evidence="1">
    <location>
        <begin position="34"/>
        <end position="340"/>
    </location>
</feature>
<evidence type="ECO:0000313" key="2">
    <source>
        <dbReference type="EMBL" id="MBB4082212.1"/>
    </source>
</evidence>
<evidence type="ECO:0008006" key="4">
    <source>
        <dbReference type="Google" id="ProtNLM"/>
    </source>
</evidence>
<feature type="signal peptide" evidence="1">
    <location>
        <begin position="1"/>
        <end position="33"/>
    </location>
</feature>
<accession>A0A7W6JDN1</accession>
<name>A0A7W6JDN1_9CAUL</name>
<organism evidence="2 3">
    <name type="scientific">Brevundimonas lenta</name>
    <dbReference type="NCBI Taxonomy" id="424796"/>
    <lineage>
        <taxon>Bacteria</taxon>
        <taxon>Pseudomonadati</taxon>
        <taxon>Pseudomonadota</taxon>
        <taxon>Alphaproteobacteria</taxon>
        <taxon>Caulobacterales</taxon>
        <taxon>Caulobacteraceae</taxon>
        <taxon>Brevundimonas</taxon>
    </lineage>
</organism>
<keyword evidence="3" id="KW-1185">Reference proteome</keyword>
<dbReference type="AlphaFoldDB" id="A0A7W6JDN1"/>
<gene>
    <name evidence="2" type="ORF">GGR12_001051</name>
</gene>
<dbReference type="InterPro" id="IPR025737">
    <property type="entry name" value="FApF"/>
</dbReference>
<dbReference type="Pfam" id="PF13557">
    <property type="entry name" value="Phenol_MetA_deg"/>
    <property type="match status" value="1"/>
</dbReference>
<comment type="caution">
    <text evidence="2">The sequence shown here is derived from an EMBL/GenBank/DDBJ whole genome shotgun (WGS) entry which is preliminary data.</text>
</comment>
<evidence type="ECO:0000256" key="1">
    <source>
        <dbReference type="SAM" id="SignalP"/>
    </source>
</evidence>
<dbReference type="EMBL" id="JACIDM010000001">
    <property type="protein sequence ID" value="MBB4082212.1"/>
    <property type="molecule type" value="Genomic_DNA"/>
</dbReference>
<sequence length="340" mass="35403">MGQRIINSFNPLRMRGSLIALGCGLGLALAAQAGDARASEGGASLYLLGSGGPGTAIMPPVQGVFFANTLYHYEGSAEAERNFLVGGNLVAGLDADITANFASVLWVPSTDFLGGALGFGAIIPAGEPDVTVSAVITGPLGNSVGVSRNDSAFVVGDPVLMAMWGTSEGNTHFQVSGLLNIPAGDYREGELANLAFHRWAADLSFATTWRDKGWDVTGKVGVTFNGENDVTDYDTGTEFHAEASVEKIFSPAWSAGVQAYRFQQLTGDSGSGARLGPFKGEVTGLGVTVAHNFEMAGRPATLRLHAATEFDAVNRLEGDAIWLDFSIPLHMVLPPGAGGH</sequence>
<reference evidence="2 3" key="1">
    <citation type="submission" date="2020-08" db="EMBL/GenBank/DDBJ databases">
        <title>Genomic Encyclopedia of Type Strains, Phase IV (KMG-IV): sequencing the most valuable type-strain genomes for metagenomic binning, comparative biology and taxonomic classification.</title>
        <authorList>
            <person name="Goeker M."/>
        </authorList>
    </citation>
    <scope>NUCLEOTIDE SEQUENCE [LARGE SCALE GENOMIC DNA]</scope>
    <source>
        <strain evidence="2 3">DSM 23960</strain>
    </source>
</reference>
<dbReference type="RefSeq" id="WP_221212203.1">
    <property type="nucleotide sequence ID" value="NZ_BAAAER010000004.1"/>
</dbReference>
<proteinExistence type="predicted"/>
<protein>
    <recommendedName>
        <fullName evidence="4">Phenol degradation protein meta</fullName>
    </recommendedName>
</protein>